<keyword evidence="9" id="KW-0573">Peptidoglycan synthesis</keyword>
<evidence type="ECO:0000256" key="8">
    <source>
        <dbReference type="ARBA" id="ARBA00022960"/>
    </source>
</evidence>
<dbReference type="EMBL" id="JANYMP010000032">
    <property type="protein sequence ID" value="MCS7483394.1"/>
    <property type="molecule type" value="Genomic_DNA"/>
</dbReference>
<comment type="caution">
    <text evidence="16">The sequence shown here is derived from an EMBL/GenBank/DDBJ whole genome shotgun (WGS) entry which is preliminary data.</text>
</comment>
<comment type="similarity">
    <text evidence="2">In the N-terminal section; belongs to the glycosyltransferase 51 family.</text>
</comment>
<dbReference type="Proteomes" id="UP001141259">
    <property type="component" value="Unassembled WGS sequence"/>
</dbReference>
<keyword evidence="3" id="KW-0121">Carboxypeptidase</keyword>
<reference evidence="16" key="1">
    <citation type="submission" date="2022-08" db="EMBL/GenBank/DDBJ databases">
        <authorList>
            <person name="Tistechok S."/>
            <person name="Samborskyy M."/>
            <person name="Roman I."/>
        </authorList>
    </citation>
    <scope>NUCLEOTIDE SEQUENCE</scope>
    <source>
        <strain evidence="16">DSM 103496</strain>
    </source>
</reference>
<keyword evidence="6" id="KW-0808">Transferase</keyword>
<evidence type="ECO:0000256" key="6">
    <source>
        <dbReference type="ARBA" id="ARBA00022679"/>
    </source>
</evidence>
<evidence type="ECO:0000256" key="1">
    <source>
        <dbReference type="ARBA" id="ARBA00007090"/>
    </source>
</evidence>
<dbReference type="InterPro" id="IPR001264">
    <property type="entry name" value="Glyco_trans_51"/>
</dbReference>
<proteinExistence type="inferred from homology"/>
<dbReference type="InterPro" id="IPR012338">
    <property type="entry name" value="Beta-lactam/transpept-like"/>
</dbReference>
<dbReference type="Gene3D" id="3.30.10.20">
    <property type="match status" value="1"/>
</dbReference>
<name>A0A9X2VVE0_9PSEU</name>
<comment type="similarity">
    <text evidence="1">In the C-terminal section; belongs to the transpeptidase family.</text>
</comment>
<dbReference type="InterPro" id="IPR001460">
    <property type="entry name" value="PCN-bd_Tpept"/>
</dbReference>
<protein>
    <submittedName>
        <fullName evidence="16">Penicillin-binding protein</fullName>
    </submittedName>
</protein>
<evidence type="ECO:0000256" key="4">
    <source>
        <dbReference type="ARBA" id="ARBA00022670"/>
    </source>
</evidence>
<evidence type="ECO:0000256" key="12">
    <source>
        <dbReference type="ARBA" id="ARBA00034000"/>
    </source>
</evidence>
<dbReference type="PROSITE" id="PS51178">
    <property type="entry name" value="PASTA"/>
    <property type="match status" value="1"/>
</dbReference>
<dbReference type="Pfam" id="PF00912">
    <property type="entry name" value="Transgly"/>
    <property type="match status" value="1"/>
</dbReference>
<keyword evidence="10" id="KW-0511">Multifunctional enzyme</keyword>
<evidence type="ECO:0000313" key="17">
    <source>
        <dbReference type="Proteomes" id="UP001141259"/>
    </source>
</evidence>
<gene>
    <name evidence="16" type="ORF">NZH93_41665</name>
</gene>
<keyword evidence="11" id="KW-0961">Cell wall biogenesis/degradation</keyword>
<accession>A0A9X2VVE0</accession>
<dbReference type="InterPro" id="IPR050396">
    <property type="entry name" value="Glycosyltr_51/Transpeptidase"/>
</dbReference>
<keyword evidence="7" id="KW-0378">Hydrolase</keyword>
<dbReference type="GO" id="GO:0071555">
    <property type="term" value="P:cell wall organization"/>
    <property type="evidence" value="ECO:0007669"/>
    <property type="project" value="UniProtKB-KW"/>
</dbReference>
<feature type="domain" description="PASTA" evidence="15">
    <location>
        <begin position="710"/>
        <end position="773"/>
    </location>
</feature>
<feature type="compositionally biased region" description="Pro residues" evidence="14">
    <location>
        <begin position="797"/>
        <end position="812"/>
    </location>
</feature>
<keyword evidence="8" id="KW-0133">Cell shape</keyword>
<dbReference type="SMART" id="SM00740">
    <property type="entry name" value="PASTA"/>
    <property type="match status" value="1"/>
</dbReference>
<dbReference type="GO" id="GO:0008955">
    <property type="term" value="F:peptidoglycan glycosyltransferase activity"/>
    <property type="evidence" value="ECO:0007669"/>
    <property type="project" value="UniProtKB-EC"/>
</dbReference>
<evidence type="ECO:0000256" key="10">
    <source>
        <dbReference type="ARBA" id="ARBA00023268"/>
    </source>
</evidence>
<feature type="region of interest" description="Disordered" evidence="14">
    <location>
        <begin position="774"/>
        <end position="812"/>
    </location>
</feature>
<dbReference type="SUPFAM" id="SSF56601">
    <property type="entry name" value="beta-lactamase/transpeptidase-like"/>
    <property type="match status" value="1"/>
</dbReference>
<organism evidence="16 17">
    <name type="scientific">Umezawaea endophytica</name>
    <dbReference type="NCBI Taxonomy" id="1654476"/>
    <lineage>
        <taxon>Bacteria</taxon>
        <taxon>Bacillati</taxon>
        <taxon>Actinomycetota</taxon>
        <taxon>Actinomycetes</taxon>
        <taxon>Pseudonocardiales</taxon>
        <taxon>Pseudonocardiaceae</taxon>
        <taxon>Umezawaea</taxon>
    </lineage>
</organism>
<dbReference type="PANTHER" id="PTHR32282:SF33">
    <property type="entry name" value="PEPTIDOGLYCAN GLYCOSYLTRANSFERASE"/>
    <property type="match status" value="1"/>
</dbReference>
<dbReference type="GO" id="GO:0006508">
    <property type="term" value="P:proteolysis"/>
    <property type="evidence" value="ECO:0007669"/>
    <property type="project" value="UniProtKB-KW"/>
</dbReference>
<evidence type="ECO:0000256" key="5">
    <source>
        <dbReference type="ARBA" id="ARBA00022676"/>
    </source>
</evidence>
<dbReference type="InterPro" id="IPR023346">
    <property type="entry name" value="Lysozyme-like_dom_sf"/>
</dbReference>
<evidence type="ECO:0000313" key="16">
    <source>
        <dbReference type="EMBL" id="MCS7483394.1"/>
    </source>
</evidence>
<dbReference type="Gene3D" id="1.10.3810.10">
    <property type="entry name" value="Biosynthetic peptidoglycan transglycosylase-like"/>
    <property type="match status" value="1"/>
</dbReference>
<dbReference type="GO" id="GO:0009252">
    <property type="term" value="P:peptidoglycan biosynthetic process"/>
    <property type="evidence" value="ECO:0007669"/>
    <property type="project" value="UniProtKB-KW"/>
</dbReference>
<comment type="catalytic activity">
    <reaction evidence="12">
        <text>Preferential cleavage: (Ac)2-L-Lys-D-Ala-|-D-Ala. Also transpeptidation of peptidyl-alanyl moieties that are N-acyl substituents of D-alanine.</text>
        <dbReference type="EC" id="3.4.16.4"/>
    </reaction>
</comment>
<evidence type="ECO:0000259" key="15">
    <source>
        <dbReference type="PROSITE" id="PS51178"/>
    </source>
</evidence>
<keyword evidence="5" id="KW-0328">Glycosyltransferase</keyword>
<dbReference type="GO" id="GO:0009002">
    <property type="term" value="F:serine-type D-Ala-D-Ala carboxypeptidase activity"/>
    <property type="evidence" value="ECO:0007669"/>
    <property type="project" value="UniProtKB-EC"/>
</dbReference>
<dbReference type="Gene3D" id="3.40.710.10">
    <property type="entry name" value="DD-peptidase/beta-lactamase superfamily"/>
    <property type="match status" value="1"/>
</dbReference>
<feature type="compositionally biased region" description="Polar residues" evidence="14">
    <location>
        <begin position="738"/>
        <end position="758"/>
    </location>
</feature>
<evidence type="ECO:0000256" key="11">
    <source>
        <dbReference type="ARBA" id="ARBA00023316"/>
    </source>
</evidence>
<dbReference type="GO" id="GO:0008658">
    <property type="term" value="F:penicillin binding"/>
    <property type="evidence" value="ECO:0007669"/>
    <property type="project" value="InterPro"/>
</dbReference>
<dbReference type="PANTHER" id="PTHR32282">
    <property type="entry name" value="BINDING PROTEIN TRANSPEPTIDASE, PUTATIVE-RELATED"/>
    <property type="match status" value="1"/>
</dbReference>
<keyword evidence="17" id="KW-1185">Reference proteome</keyword>
<evidence type="ECO:0000256" key="14">
    <source>
        <dbReference type="SAM" id="MobiDB-lite"/>
    </source>
</evidence>
<dbReference type="InterPro" id="IPR036950">
    <property type="entry name" value="PBP_transglycosylase"/>
</dbReference>
<dbReference type="SUPFAM" id="SSF53955">
    <property type="entry name" value="Lysozyme-like"/>
    <property type="match status" value="1"/>
</dbReference>
<sequence>MRVRNGLLKLLGLCLLAGVLLAGTLFPAVGALGVVSNRASDTVDSISADLVTTDPPLITTVTDKDGAPIAYLYDQYRVLTPPDKISPTMKAALISVEDRRFYEHQGVDWKGTLRAAVTNQVGGSVSQGASTLTQQYVKNYLVHVVARNNKVEQQKAQEQTIARKAREARISIQLERKLGKDEILARYLNVVPFGSTIYGIAAASQAYFNTTPDKLTVPQAAVLAGMVNSPSALDPEVFPDKALERRNKVIDKMVENDKLTRDAGEASKKEPLGLAVPVRTPPNGCVGAGPENGFFCSYVINYLQKNGFSEEQLKSGGYTIRTTLDRAITEQAKQAAEAQVPKDTDGIANAMAIVRPGAEKHQVVALVANRDYGLKAEANQTQFDLPSGVENKFGAGSIYKTFTAAAALEKGMGIENTIATPGSHTSRVFKGGGDKCPSTGEPDTRWYCLKNASASYPAQMSLQTALQTSPNTGFVILEEQLGMDSVVDMASRLGMRETMATNIAGVRPDSKAKQQELRVSQAEFYKGNGGNASFTLGPAPVSTLELANVAATIISGGKWCPPTPLMEVLDRNGKPVPVNEQPCEQVVAEPLANTLATGMSKDDQGIGTAADAANRFKWKRPMMGKTGTTEDYKSAAFIGATPDYAASVQTFNDGIEPRGICLGARPRLCGGGDIFGGSLPARTWFDTMTRVLGDSPALPLPPTDERYLKGGSEIRIPDVVGRNVNDATRTLEQAGYKVSTQDRNSEQSKGTVVSQTPRGNALKGATIVLFISSGYVPPPQTSESPAPGQGEPAPGGVTPPPGGVTPPVEPGG</sequence>
<evidence type="ECO:0000256" key="3">
    <source>
        <dbReference type="ARBA" id="ARBA00022645"/>
    </source>
</evidence>
<evidence type="ECO:0000256" key="2">
    <source>
        <dbReference type="ARBA" id="ARBA00007739"/>
    </source>
</evidence>
<feature type="region of interest" description="Disordered" evidence="14">
    <location>
        <begin position="733"/>
        <end position="758"/>
    </location>
</feature>
<dbReference type="RefSeq" id="WP_259628854.1">
    <property type="nucleotide sequence ID" value="NZ_JANYMP010000032.1"/>
</dbReference>
<keyword evidence="4" id="KW-0645">Protease</keyword>
<dbReference type="CDD" id="cd06577">
    <property type="entry name" value="PASTA_pknB"/>
    <property type="match status" value="1"/>
</dbReference>
<feature type="compositionally biased region" description="Low complexity" evidence="14">
    <location>
        <begin position="785"/>
        <end position="796"/>
    </location>
</feature>
<evidence type="ECO:0000256" key="9">
    <source>
        <dbReference type="ARBA" id="ARBA00022984"/>
    </source>
</evidence>
<dbReference type="Pfam" id="PF00905">
    <property type="entry name" value="Transpeptidase"/>
    <property type="match status" value="1"/>
</dbReference>
<dbReference type="Pfam" id="PF03793">
    <property type="entry name" value="PASTA"/>
    <property type="match status" value="1"/>
</dbReference>
<comment type="catalytic activity">
    <reaction evidence="13">
        <text>[GlcNAc-(1-&gt;4)-Mur2Ac(oyl-L-Ala-gamma-D-Glu-L-Lys-D-Ala-D-Ala)](n)-di-trans,octa-cis-undecaprenyl diphosphate + beta-D-GlcNAc-(1-&gt;4)-Mur2Ac(oyl-L-Ala-gamma-D-Glu-L-Lys-D-Ala-D-Ala)-di-trans,octa-cis-undecaprenyl diphosphate = [GlcNAc-(1-&gt;4)-Mur2Ac(oyl-L-Ala-gamma-D-Glu-L-Lys-D-Ala-D-Ala)](n+1)-di-trans,octa-cis-undecaprenyl diphosphate + di-trans,octa-cis-undecaprenyl diphosphate + H(+)</text>
        <dbReference type="Rhea" id="RHEA:23708"/>
        <dbReference type="Rhea" id="RHEA-COMP:9602"/>
        <dbReference type="Rhea" id="RHEA-COMP:9603"/>
        <dbReference type="ChEBI" id="CHEBI:15378"/>
        <dbReference type="ChEBI" id="CHEBI:58405"/>
        <dbReference type="ChEBI" id="CHEBI:60033"/>
        <dbReference type="ChEBI" id="CHEBI:78435"/>
        <dbReference type="EC" id="2.4.99.28"/>
    </reaction>
</comment>
<dbReference type="InterPro" id="IPR005543">
    <property type="entry name" value="PASTA_dom"/>
</dbReference>
<dbReference type="FunFam" id="1.10.3810.10:FF:000001">
    <property type="entry name" value="Penicillin-binding protein 1A"/>
    <property type="match status" value="1"/>
</dbReference>
<evidence type="ECO:0000256" key="13">
    <source>
        <dbReference type="ARBA" id="ARBA00049902"/>
    </source>
</evidence>
<dbReference type="GO" id="GO:0008360">
    <property type="term" value="P:regulation of cell shape"/>
    <property type="evidence" value="ECO:0007669"/>
    <property type="project" value="UniProtKB-KW"/>
</dbReference>
<dbReference type="AlphaFoldDB" id="A0A9X2VVE0"/>
<evidence type="ECO:0000256" key="7">
    <source>
        <dbReference type="ARBA" id="ARBA00022801"/>
    </source>
</evidence>
<dbReference type="GO" id="GO:0030288">
    <property type="term" value="C:outer membrane-bounded periplasmic space"/>
    <property type="evidence" value="ECO:0007669"/>
    <property type="project" value="TreeGrafter"/>
</dbReference>